<keyword evidence="4" id="KW-0963">Cytoplasm</keyword>
<comment type="subunit">
    <text evidence="8">Component of the EKC/KEOPS complex composed of at least GON7, TP53RK, TPRKB, OSGEP and LAGE3; the whole complex dimerizes.</text>
</comment>
<dbReference type="PANTHER" id="PTHR31283:SF16">
    <property type="entry name" value="CTAG2 LIKE 2"/>
    <property type="match status" value="1"/>
</dbReference>
<evidence type="ECO:0000256" key="1">
    <source>
        <dbReference type="ARBA" id="ARBA00004123"/>
    </source>
</evidence>
<evidence type="ECO:0000256" key="8">
    <source>
        <dbReference type="ARBA" id="ARBA00062157"/>
    </source>
</evidence>
<evidence type="ECO:0000256" key="5">
    <source>
        <dbReference type="ARBA" id="ARBA00022694"/>
    </source>
</evidence>
<evidence type="ECO:0000256" key="7">
    <source>
        <dbReference type="ARBA" id="ARBA00053047"/>
    </source>
</evidence>
<comment type="subcellular location">
    <subcellularLocation>
        <location evidence="2">Cytoplasm</location>
    </subcellularLocation>
    <subcellularLocation>
        <location evidence="1">Nucleus</location>
    </subcellularLocation>
</comment>
<evidence type="ECO:0000256" key="2">
    <source>
        <dbReference type="ARBA" id="ARBA00004496"/>
    </source>
</evidence>
<keyword evidence="5" id="KW-0819">tRNA processing</keyword>
<accession>A0AA40LUE6</accession>
<name>A0AA40LUE6_CNENI</name>
<evidence type="ECO:0000256" key="6">
    <source>
        <dbReference type="ARBA" id="ARBA00023242"/>
    </source>
</evidence>
<evidence type="ECO:0000313" key="10">
    <source>
        <dbReference type="EMBL" id="KAK1346305.1"/>
    </source>
</evidence>
<dbReference type="GO" id="GO:0005737">
    <property type="term" value="C:cytoplasm"/>
    <property type="evidence" value="ECO:0007669"/>
    <property type="project" value="UniProtKB-SubCell"/>
</dbReference>
<dbReference type="GO" id="GO:0000408">
    <property type="term" value="C:EKC/KEOPS complex"/>
    <property type="evidence" value="ECO:0007669"/>
    <property type="project" value="TreeGrafter"/>
</dbReference>
<evidence type="ECO:0000256" key="4">
    <source>
        <dbReference type="ARBA" id="ARBA00022490"/>
    </source>
</evidence>
<sequence length="255" mass="28868">MQVVRLVQGGRPVVLETRVEPETLPAMASLVIWKASVVLVALLALVVPTPRVTLAALLARVVLVPPTIRVAWLPRVALETRKPWEQQPLMLPLWHGHSMFLGQVAMQYPWLPDRKTKRRSCILSEDALRPSQPLRYKEARGTGKFSCRWCLNPVSLSKLTVPFRCSLEAEMARITMDDGEEQNPQQTTVQREIKIKGTVLSVKWIADDFDLLRVSVGSFLEKLSVVMQNIQCIWPFIPRRVNRARRPGAEPGDPN</sequence>
<dbReference type="EMBL" id="JAULJE010000001">
    <property type="protein sequence ID" value="KAK1346305.1"/>
    <property type="molecule type" value="Genomic_DNA"/>
</dbReference>
<keyword evidence="6" id="KW-0539">Nucleus</keyword>
<dbReference type="Pfam" id="PF09341">
    <property type="entry name" value="Pcc1"/>
    <property type="match status" value="1"/>
</dbReference>
<dbReference type="GO" id="GO:0005634">
    <property type="term" value="C:nucleus"/>
    <property type="evidence" value="ECO:0007669"/>
    <property type="project" value="UniProtKB-SubCell"/>
</dbReference>
<proteinExistence type="inferred from homology"/>
<comment type="similarity">
    <text evidence="3">Belongs to the CTAG/PCC1 family.</text>
</comment>
<keyword evidence="11" id="KW-1185">Reference proteome</keyword>
<dbReference type="PANTHER" id="PTHR31283">
    <property type="entry name" value="EKC/KEOPS COMPLEX SUBUNIT PCC1 FAMILY MEMBER"/>
    <property type="match status" value="1"/>
</dbReference>
<reference evidence="10" key="1">
    <citation type="submission" date="2023-06" db="EMBL/GenBank/DDBJ databases">
        <title>Reference genome for the Northern bat (Eptesicus nilssonii), a most northern bat species.</title>
        <authorList>
            <person name="Laine V.N."/>
            <person name="Pulliainen A.T."/>
            <person name="Lilley T.M."/>
        </authorList>
    </citation>
    <scope>NUCLEOTIDE SEQUENCE</scope>
    <source>
        <strain evidence="10">BLF_Eptnil</strain>
        <tissue evidence="10">Kidney</tissue>
    </source>
</reference>
<dbReference type="GO" id="GO:0070525">
    <property type="term" value="P:tRNA threonylcarbamoyladenosine metabolic process"/>
    <property type="evidence" value="ECO:0007669"/>
    <property type="project" value="TreeGrafter"/>
</dbReference>
<evidence type="ECO:0000256" key="9">
    <source>
        <dbReference type="ARBA" id="ARBA00076355"/>
    </source>
</evidence>
<evidence type="ECO:0000313" key="11">
    <source>
        <dbReference type="Proteomes" id="UP001177744"/>
    </source>
</evidence>
<gene>
    <name evidence="10" type="ORF">QTO34_000159</name>
</gene>
<dbReference type="Proteomes" id="UP001177744">
    <property type="component" value="Unassembled WGS sequence"/>
</dbReference>
<dbReference type="GO" id="GO:0008033">
    <property type="term" value="P:tRNA processing"/>
    <property type="evidence" value="ECO:0007669"/>
    <property type="project" value="UniProtKB-KW"/>
</dbReference>
<protein>
    <recommendedName>
        <fullName evidence="9">L antigen family member 3</fullName>
    </recommendedName>
</protein>
<dbReference type="AlphaFoldDB" id="A0AA40LUE6"/>
<comment type="function">
    <text evidence="7">Component of the EKC/KEOPS complex that is required for the formation of a threonylcarbamoyl group on adenosine at position 37 (t(6)A37) in tRNAs that read codons beginning with adenine. The complex is probably involved in the transfer of the threonylcarbamoyl moiety of threonylcarbamoyl-AMP (TC-AMP) to the N6 group of A37. LAGE3 functions as a dimerization module for the complex.</text>
</comment>
<dbReference type="Gene3D" id="3.30.310.50">
    <property type="entry name" value="Alpha-D-phosphohexomutase, C-terminal domain"/>
    <property type="match status" value="1"/>
</dbReference>
<dbReference type="FunFam" id="3.30.310.50:FF:000005">
    <property type="entry name" value="L antigen family member 3"/>
    <property type="match status" value="1"/>
</dbReference>
<evidence type="ECO:0000256" key="3">
    <source>
        <dbReference type="ARBA" id="ARBA00007073"/>
    </source>
</evidence>
<dbReference type="InterPro" id="IPR015419">
    <property type="entry name" value="CTAG/Pcc1"/>
</dbReference>
<organism evidence="10 11">
    <name type="scientific">Cnephaeus nilssonii</name>
    <name type="common">Northern bat</name>
    <name type="synonym">Eptesicus nilssonii</name>
    <dbReference type="NCBI Taxonomy" id="3371016"/>
    <lineage>
        <taxon>Eukaryota</taxon>
        <taxon>Metazoa</taxon>
        <taxon>Chordata</taxon>
        <taxon>Craniata</taxon>
        <taxon>Vertebrata</taxon>
        <taxon>Euteleostomi</taxon>
        <taxon>Mammalia</taxon>
        <taxon>Eutheria</taxon>
        <taxon>Laurasiatheria</taxon>
        <taxon>Chiroptera</taxon>
        <taxon>Yangochiroptera</taxon>
        <taxon>Vespertilionidae</taxon>
        <taxon>Cnephaeus</taxon>
    </lineage>
</organism>
<comment type="caution">
    <text evidence="10">The sequence shown here is derived from an EMBL/GenBank/DDBJ whole genome shotgun (WGS) entry which is preliminary data.</text>
</comment>